<keyword evidence="4" id="KW-1185">Reference proteome</keyword>
<feature type="region of interest" description="Disordered" evidence="1">
    <location>
        <begin position="224"/>
        <end position="254"/>
    </location>
</feature>
<evidence type="ECO:0000313" key="4">
    <source>
        <dbReference type="Proteomes" id="UP001472677"/>
    </source>
</evidence>
<gene>
    <name evidence="3" type="ORF">V6N12_012830</name>
</gene>
<feature type="region of interest" description="Disordered" evidence="1">
    <location>
        <begin position="123"/>
        <end position="150"/>
    </location>
</feature>
<feature type="signal peptide" evidence="2">
    <location>
        <begin position="1"/>
        <end position="27"/>
    </location>
</feature>
<dbReference type="EMBL" id="JBBPBM010000014">
    <property type="protein sequence ID" value="KAK8560023.1"/>
    <property type="molecule type" value="Genomic_DNA"/>
</dbReference>
<comment type="caution">
    <text evidence="3">The sequence shown here is derived from an EMBL/GenBank/DDBJ whole genome shotgun (WGS) entry which is preliminary data.</text>
</comment>
<protein>
    <submittedName>
        <fullName evidence="3">Uncharacterized protein</fullName>
    </submittedName>
</protein>
<dbReference type="Proteomes" id="UP001472677">
    <property type="component" value="Unassembled WGS sequence"/>
</dbReference>
<feature type="chain" id="PRO_5045366044" evidence="2">
    <location>
        <begin position="28"/>
        <end position="317"/>
    </location>
</feature>
<sequence length="317" mass="35080">MVASIRHPTSTMSSICFLNLSLSGLGALAAGSSGTGFSMTYSFLSCQRTILKLRNQSRKLMPFNFSFSRSDRSEIELFAIIIYNGGNKTHAPHVGNLSNKHHSSRPSPCAATSHAQCLGISKSAKAESTAEPAKAESTAEPTKVLKSRPLGGYASDTEVAKDVIHEQCKAISTRSGKVLKTPIENKQGETTIANSKVAEDTYNLAPADTTTSADEDHNIPAEYEEAEITTAAPQTRQPRKDLPEEPRPPLPFPQRFKKQKQEYQYNKFFDILKQVHINLPLVEALHQMPNYAKFLKTWCQEKQELGNLRLLLPQKHV</sequence>
<reference evidence="3 4" key="1">
    <citation type="journal article" date="2024" name="G3 (Bethesda)">
        <title>Genome assembly of Hibiscus sabdariffa L. provides insights into metabolisms of medicinal natural products.</title>
        <authorList>
            <person name="Kim T."/>
        </authorList>
    </citation>
    <scope>NUCLEOTIDE SEQUENCE [LARGE SCALE GENOMIC DNA]</scope>
    <source>
        <strain evidence="3">TK-2024</strain>
        <tissue evidence="3">Old leaves</tissue>
    </source>
</reference>
<keyword evidence="2" id="KW-0732">Signal</keyword>
<accession>A0ABR2EHV6</accession>
<name>A0ABR2EHV6_9ROSI</name>
<evidence type="ECO:0000256" key="2">
    <source>
        <dbReference type="SAM" id="SignalP"/>
    </source>
</evidence>
<evidence type="ECO:0000256" key="1">
    <source>
        <dbReference type="SAM" id="MobiDB-lite"/>
    </source>
</evidence>
<feature type="compositionally biased region" description="Basic and acidic residues" evidence="1">
    <location>
        <begin position="238"/>
        <end position="247"/>
    </location>
</feature>
<evidence type="ECO:0000313" key="3">
    <source>
        <dbReference type="EMBL" id="KAK8560023.1"/>
    </source>
</evidence>
<proteinExistence type="predicted"/>
<organism evidence="3 4">
    <name type="scientific">Hibiscus sabdariffa</name>
    <name type="common">roselle</name>
    <dbReference type="NCBI Taxonomy" id="183260"/>
    <lineage>
        <taxon>Eukaryota</taxon>
        <taxon>Viridiplantae</taxon>
        <taxon>Streptophyta</taxon>
        <taxon>Embryophyta</taxon>
        <taxon>Tracheophyta</taxon>
        <taxon>Spermatophyta</taxon>
        <taxon>Magnoliopsida</taxon>
        <taxon>eudicotyledons</taxon>
        <taxon>Gunneridae</taxon>
        <taxon>Pentapetalae</taxon>
        <taxon>rosids</taxon>
        <taxon>malvids</taxon>
        <taxon>Malvales</taxon>
        <taxon>Malvaceae</taxon>
        <taxon>Malvoideae</taxon>
        <taxon>Hibiscus</taxon>
    </lineage>
</organism>